<evidence type="ECO:0000256" key="7">
    <source>
        <dbReference type="ARBA" id="ARBA00023002"/>
    </source>
</evidence>
<dbReference type="RefSeq" id="WP_130289639.1">
    <property type="nucleotide sequence ID" value="NZ_SHKL01000001.1"/>
</dbReference>
<sequence>MTQAPRIAVIGAGPSGLYTAEALIKEHPDVTVDVIDRLPAPYGLVRYGVAPDHLKMKSVIRALVTTFDDAGRVRFLGNVRVGEDGIPDEVLREYYHAVVYASGSSVDRELGVEGEDLPGNFGSGAFVSWYCGHPDFTGLAPDLSRPGAVVVGAGNVALDVARVLARPAGDLAGTDAHDEVVDTLRASAITDVHVVIRRGPQHVKFTPAELRQIGKLDDVEVLVHDDGVLAAGVEEPAERRMRQNLEMLTEWAQNPPGAGGSRRIHLRFLRSPVRVLGEGHAAGIELVHNRLDAEKVRATDRHETIEAGLVVRAIGYAGEPIAGLPFDAESGTVPHEDGRVMLGDEPVPGSYVAGWIKRGPTGVIGTNKGDGAETAASVLSDLPRLAAPIHPDRDAILDRLPEHGIEPVDWESWLRVDAEEIRLGEERGGTERVKLAERDAMLDAARGLGAADAAR</sequence>
<dbReference type="PIRSF" id="PIRSF000362">
    <property type="entry name" value="FNR"/>
    <property type="match status" value="1"/>
</dbReference>
<comment type="cofactor">
    <cofactor evidence="1 9">
        <name>FAD</name>
        <dbReference type="ChEBI" id="CHEBI:57692"/>
    </cofactor>
</comment>
<reference evidence="12 13" key="1">
    <citation type="submission" date="2019-02" db="EMBL/GenBank/DDBJ databases">
        <title>Sequencing the genomes of 1000 actinobacteria strains.</title>
        <authorList>
            <person name="Klenk H.-P."/>
        </authorList>
    </citation>
    <scope>NUCLEOTIDE SEQUENCE [LARGE SCALE GENOMIC DNA]</scope>
    <source>
        <strain evidence="12 13">DSM 45779</strain>
    </source>
</reference>
<evidence type="ECO:0000313" key="12">
    <source>
        <dbReference type="EMBL" id="RZT85123.1"/>
    </source>
</evidence>
<feature type="binding site" evidence="10">
    <location>
        <position position="362"/>
    </location>
    <ligand>
        <name>NADP(+)</name>
        <dbReference type="ChEBI" id="CHEBI:58349"/>
    </ligand>
</feature>
<dbReference type="InterPro" id="IPR055275">
    <property type="entry name" value="Ferredox_Rdtase"/>
</dbReference>
<dbReference type="OrthoDB" id="289202at2"/>
<feature type="binding site" evidence="9">
    <location>
        <position position="81"/>
    </location>
    <ligand>
        <name>FAD</name>
        <dbReference type="ChEBI" id="CHEBI:57692"/>
    </ligand>
</feature>
<name>A0A4Q7UY38_PSEST</name>
<dbReference type="InterPro" id="IPR036188">
    <property type="entry name" value="FAD/NAD-bd_sf"/>
</dbReference>
<comment type="similarity">
    <text evidence="2">Belongs to the ferredoxin--NADP reductase type 1 family.</text>
</comment>
<dbReference type="PANTHER" id="PTHR48467">
    <property type="entry name" value="GLUTAMATE SYNTHASE 1 [NADH], CHLOROPLASTIC-LIKE"/>
    <property type="match status" value="1"/>
</dbReference>
<dbReference type="SUPFAM" id="SSF51971">
    <property type="entry name" value="Nucleotide-binding domain"/>
    <property type="match status" value="2"/>
</dbReference>
<feature type="binding site" evidence="9">
    <location>
        <position position="44"/>
    </location>
    <ligand>
        <name>FAD</name>
        <dbReference type="ChEBI" id="CHEBI:57692"/>
    </ligand>
</feature>
<gene>
    <name evidence="12" type="ORF">EV383_1987</name>
</gene>
<protein>
    <recommendedName>
        <fullName evidence="3">ferredoxin--NADP(+) reductase</fullName>
        <ecNumber evidence="3">1.18.1.2</ecNumber>
    </recommendedName>
</protein>
<evidence type="ECO:0000259" key="11">
    <source>
        <dbReference type="Pfam" id="PF07992"/>
    </source>
</evidence>
<evidence type="ECO:0000256" key="3">
    <source>
        <dbReference type="ARBA" id="ARBA00013223"/>
    </source>
</evidence>
<dbReference type="Gene3D" id="3.50.50.60">
    <property type="entry name" value="FAD/NAD(P)-binding domain"/>
    <property type="match status" value="1"/>
</dbReference>
<feature type="binding site" evidence="10">
    <location>
        <position position="209"/>
    </location>
    <ligand>
        <name>NADP(+)</name>
        <dbReference type="ChEBI" id="CHEBI:58349"/>
    </ligand>
</feature>
<evidence type="ECO:0000256" key="5">
    <source>
        <dbReference type="ARBA" id="ARBA00022827"/>
    </source>
</evidence>
<feature type="domain" description="FAD/NAD(P)-binding" evidence="11">
    <location>
        <begin position="6"/>
        <end position="169"/>
    </location>
</feature>
<dbReference type="EMBL" id="SHKL01000001">
    <property type="protein sequence ID" value="RZT85123.1"/>
    <property type="molecule type" value="Genomic_DNA"/>
</dbReference>
<keyword evidence="13" id="KW-1185">Reference proteome</keyword>
<dbReference type="EC" id="1.18.1.2" evidence="3"/>
<evidence type="ECO:0000313" key="13">
    <source>
        <dbReference type="Proteomes" id="UP000291591"/>
    </source>
</evidence>
<dbReference type="InterPro" id="IPR021163">
    <property type="entry name" value="Ferredox_Rdtase_adrenod"/>
</dbReference>
<keyword evidence="4" id="KW-0285">Flavoprotein</keyword>
<evidence type="ECO:0000256" key="6">
    <source>
        <dbReference type="ARBA" id="ARBA00022857"/>
    </source>
</evidence>
<feature type="binding site" evidence="9">
    <location>
        <position position="15"/>
    </location>
    <ligand>
        <name>FAD</name>
        <dbReference type="ChEBI" id="CHEBI:57692"/>
    </ligand>
</feature>
<accession>A0A4Q7UY38</accession>
<feature type="binding site" evidence="9">
    <location>
        <begin position="362"/>
        <end position="364"/>
    </location>
    <ligand>
        <name>FAD</name>
        <dbReference type="ChEBI" id="CHEBI:57692"/>
    </ligand>
</feature>
<feature type="binding site" evidence="10">
    <location>
        <begin position="197"/>
        <end position="198"/>
    </location>
    <ligand>
        <name>NADP(+)</name>
        <dbReference type="ChEBI" id="CHEBI:58349"/>
    </ligand>
</feature>
<comment type="catalytic activity">
    <reaction evidence="8">
        <text>2 reduced [2Fe-2S]-[ferredoxin] + NADP(+) + H(+) = 2 oxidized [2Fe-2S]-[ferredoxin] + NADPH</text>
        <dbReference type="Rhea" id="RHEA:20125"/>
        <dbReference type="Rhea" id="RHEA-COMP:10000"/>
        <dbReference type="Rhea" id="RHEA-COMP:10001"/>
        <dbReference type="ChEBI" id="CHEBI:15378"/>
        <dbReference type="ChEBI" id="CHEBI:33737"/>
        <dbReference type="ChEBI" id="CHEBI:33738"/>
        <dbReference type="ChEBI" id="CHEBI:57783"/>
        <dbReference type="ChEBI" id="CHEBI:58349"/>
        <dbReference type="EC" id="1.18.1.2"/>
    </reaction>
</comment>
<keyword evidence="5 9" id="KW-0274">FAD</keyword>
<organism evidence="12 13">
    <name type="scientific">Pseudonocardia sediminis</name>
    <dbReference type="NCBI Taxonomy" id="1397368"/>
    <lineage>
        <taxon>Bacteria</taxon>
        <taxon>Bacillati</taxon>
        <taxon>Actinomycetota</taxon>
        <taxon>Actinomycetes</taxon>
        <taxon>Pseudonocardiales</taxon>
        <taxon>Pseudonocardiaceae</taxon>
        <taxon>Pseudonocardia</taxon>
    </lineage>
</organism>
<dbReference type="Pfam" id="PF07992">
    <property type="entry name" value="Pyr_redox_2"/>
    <property type="match status" value="1"/>
</dbReference>
<keyword evidence="6 10" id="KW-0521">NADP</keyword>
<evidence type="ECO:0000256" key="4">
    <source>
        <dbReference type="ARBA" id="ARBA00022630"/>
    </source>
</evidence>
<comment type="caution">
    <text evidence="12">The sequence shown here is derived from an EMBL/GenBank/DDBJ whole genome shotgun (WGS) entry which is preliminary data.</text>
</comment>
<dbReference type="InterPro" id="IPR023753">
    <property type="entry name" value="FAD/NAD-binding_dom"/>
</dbReference>
<evidence type="ECO:0000256" key="8">
    <source>
        <dbReference type="ARBA" id="ARBA00047776"/>
    </source>
</evidence>
<dbReference type="Gene3D" id="3.40.50.720">
    <property type="entry name" value="NAD(P)-binding Rossmann-like Domain"/>
    <property type="match status" value="1"/>
</dbReference>
<dbReference type="PRINTS" id="PR00419">
    <property type="entry name" value="ADXRDTASE"/>
</dbReference>
<dbReference type="Proteomes" id="UP000291591">
    <property type="component" value="Unassembled WGS sequence"/>
</dbReference>
<proteinExistence type="inferred from homology"/>
<dbReference type="AlphaFoldDB" id="A0A4Q7UY38"/>
<feature type="binding site" evidence="9">
    <location>
        <position position="355"/>
    </location>
    <ligand>
        <name>FAD</name>
        <dbReference type="ChEBI" id="CHEBI:57692"/>
    </ligand>
</feature>
<dbReference type="PANTHER" id="PTHR48467:SF1">
    <property type="entry name" value="GLUTAMATE SYNTHASE 1 [NADH], CHLOROPLASTIC-LIKE"/>
    <property type="match status" value="1"/>
</dbReference>
<dbReference type="GO" id="GO:0004324">
    <property type="term" value="F:ferredoxin-NADP+ reductase activity"/>
    <property type="evidence" value="ECO:0007669"/>
    <property type="project" value="UniProtKB-EC"/>
</dbReference>
<evidence type="ECO:0000256" key="9">
    <source>
        <dbReference type="PIRSR" id="PIRSR000362-1"/>
    </source>
</evidence>
<evidence type="ECO:0000256" key="1">
    <source>
        <dbReference type="ARBA" id="ARBA00001974"/>
    </source>
</evidence>
<keyword evidence="7" id="KW-0560">Oxidoreductase</keyword>
<evidence type="ECO:0000256" key="10">
    <source>
        <dbReference type="PIRSR" id="PIRSR000362-2"/>
    </source>
</evidence>
<evidence type="ECO:0000256" key="2">
    <source>
        <dbReference type="ARBA" id="ARBA00008312"/>
    </source>
</evidence>